<dbReference type="GO" id="GO:0016884">
    <property type="term" value="F:carbon-nitrogen ligase activity, with glutamine as amido-N-donor"/>
    <property type="evidence" value="ECO:0007669"/>
    <property type="project" value="UniProtKB-UniRule"/>
</dbReference>
<evidence type="ECO:0000313" key="2">
    <source>
        <dbReference type="EMBL" id="PIA17383.1"/>
    </source>
</evidence>
<dbReference type="InterPro" id="IPR023168">
    <property type="entry name" value="GatB_Yqey_C_2"/>
</dbReference>
<dbReference type="AlphaFoldDB" id="A0A2G5BEF4"/>
<keyword evidence="1" id="KW-0496">Mitochondrion</keyword>
<dbReference type="OrthoDB" id="538640at2759"/>
<name>A0A2G5BEF4_COERN</name>
<dbReference type="InterPro" id="IPR019004">
    <property type="entry name" value="YqeY/Aim41"/>
</dbReference>
<dbReference type="PANTHER" id="PTHR28055">
    <property type="entry name" value="ALTERED INHERITANCE OF MITOCHONDRIA PROTEIN 41, MITOCHONDRIAL"/>
    <property type="match status" value="1"/>
</dbReference>
<dbReference type="Gene3D" id="1.10.1510.10">
    <property type="entry name" value="Uncharacterised protein YqeY/AIM41 PF09424, N-terminal domain"/>
    <property type="match status" value="1"/>
</dbReference>
<comment type="subcellular location">
    <subcellularLocation>
        <location evidence="1">Mitochondrion</location>
    </subcellularLocation>
</comment>
<accession>A0A2G5BEF4</accession>
<evidence type="ECO:0000256" key="1">
    <source>
        <dbReference type="RuleBase" id="RU365099"/>
    </source>
</evidence>
<reference evidence="2 3" key="1">
    <citation type="journal article" date="2015" name="Genome Biol. Evol.">
        <title>Phylogenomic analyses indicate that early fungi evolved digesting cell walls of algal ancestors of land plants.</title>
        <authorList>
            <person name="Chang Y."/>
            <person name="Wang S."/>
            <person name="Sekimoto S."/>
            <person name="Aerts A.L."/>
            <person name="Choi C."/>
            <person name="Clum A."/>
            <person name="LaButti K.M."/>
            <person name="Lindquist E.A."/>
            <person name="Yee Ngan C."/>
            <person name="Ohm R.A."/>
            <person name="Salamov A.A."/>
            <person name="Grigoriev I.V."/>
            <person name="Spatafora J.W."/>
            <person name="Berbee M.L."/>
        </authorList>
    </citation>
    <scope>NUCLEOTIDE SEQUENCE [LARGE SCALE GENOMIC DNA]</scope>
    <source>
        <strain evidence="2 3">NRRL 1564</strain>
    </source>
</reference>
<dbReference type="Gene3D" id="1.10.10.410">
    <property type="match status" value="1"/>
</dbReference>
<dbReference type="Proteomes" id="UP000242474">
    <property type="component" value="Unassembled WGS sequence"/>
</dbReference>
<dbReference type="InterPro" id="IPR042184">
    <property type="entry name" value="YqeY/Aim41_N"/>
</dbReference>
<dbReference type="GO" id="GO:0005739">
    <property type="term" value="C:mitochondrion"/>
    <property type="evidence" value="ECO:0007669"/>
    <property type="project" value="UniProtKB-SubCell"/>
</dbReference>
<dbReference type="STRING" id="763665.A0A2G5BEF4"/>
<protein>
    <recommendedName>
        <fullName evidence="1">Altered inheritance of mitochondria protein 41</fullName>
    </recommendedName>
</protein>
<organism evidence="2 3">
    <name type="scientific">Coemansia reversa (strain ATCC 12441 / NRRL 1564)</name>
    <dbReference type="NCBI Taxonomy" id="763665"/>
    <lineage>
        <taxon>Eukaryota</taxon>
        <taxon>Fungi</taxon>
        <taxon>Fungi incertae sedis</taxon>
        <taxon>Zoopagomycota</taxon>
        <taxon>Kickxellomycotina</taxon>
        <taxon>Kickxellomycetes</taxon>
        <taxon>Kickxellales</taxon>
        <taxon>Kickxellaceae</taxon>
        <taxon>Coemansia</taxon>
    </lineage>
</organism>
<gene>
    <name evidence="1" type="primary">AIM41</name>
    <name evidence="2" type="ORF">COEREDRAFT_80698</name>
</gene>
<proteinExistence type="inferred from homology"/>
<dbReference type="InterPro" id="IPR003789">
    <property type="entry name" value="Asn/Gln_tRNA_amidoTrase-B-like"/>
</dbReference>
<evidence type="ECO:0000313" key="3">
    <source>
        <dbReference type="Proteomes" id="UP000242474"/>
    </source>
</evidence>
<dbReference type="PANTHER" id="PTHR28055:SF1">
    <property type="entry name" value="ALTERED INHERITANCE OF MITOCHONDRIA PROTEIN 41, MITOCHONDRIAL"/>
    <property type="match status" value="1"/>
</dbReference>
<dbReference type="SUPFAM" id="SSF89095">
    <property type="entry name" value="GatB/YqeY motif"/>
    <property type="match status" value="1"/>
</dbReference>
<keyword evidence="3" id="KW-1185">Reference proteome</keyword>
<dbReference type="EMBL" id="KZ303495">
    <property type="protein sequence ID" value="PIA17383.1"/>
    <property type="molecule type" value="Genomic_DNA"/>
</dbReference>
<comment type="similarity">
    <text evidence="1">Belongs to the AIM41 family.</text>
</comment>
<dbReference type="Pfam" id="PF09424">
    <property type="entry name" value="YqeY"/>
    <property type="match status" value="1"/>
</dbReference>
<sequence length="185" mass="20108">MVLPHVYLHTSRVSLVFLRRHLTSAAGTQGEGIHARLKADLKAAMKAKDKTILPVIRGVLSDILYAEKNPTAGTAFSKDSDIDVAAVVQRAIQRRRESIQSFADGGRQDLATAEESSLKILSRYLPTQLTTEQIEARAVDIIARLGVSGIKAMGPVMREMGINPAQAPKGRVAEVVKRLLTLSRS</sequence>